<evidence type="ECO:0000256" key="1">
    <source>
        <dbReference type="ARBA" id="ARBA00007637"/>
    </source>
</evidence>
<feature type="transmembrane region" description="Helical" evidence="2">
    <location>
        <begin position="31"/>
        <end position="51"/>
    </location>
</feature>
<organism evidence="4 5">
    <name type="scientific">Acidaminococcus intestini (strain RyC-MR95)</name>
    <dbReference type="NCBI Taxonomy" id="568816"/>
    <lineage>
        <taxon>Bacteria</taxon>
        <taxon>Bacillati</taxon>
        <taxon>Bacillota</taxon>
        <taxon>Negativicutes</taxon>
        <taxon>Acidaminococcales</taxon>
        <taxon>Acidaminococcaceae</taxon>
        <taxon>Acidaminococcus</taxon>
    </lineage>
</organism>
<dbReference type="InterPro" id="IPR036291">
    <property type="entry name" value="NAD(P)-bd_dom_sf"/>
</dbReference>
<dbReference type="Pfam" id="PF01370">
    <property type="entry name" value="Epimerase"/>
    <property type="match status" value="1"/>
</dbReference>
<evidence type="ECO:0000259" key="3">
    <source>
        <dbReference type="Pfam" id="PF01370"/>
    </source>
</evidence>
<evidence type="ECO:0000313" key="4">
    <source>
        <dbReference type="EMBL" id="AEQ22226.1"/>
    </source>
</evidence>
<dbReference type="eggNOG" id="COG0451">
    <property type="taxonomic scope" value="Bacteria"/>
</dbReference>
<accession>G4Q6S7</accession>
<name>G4Q6S7_ACIIR</name>
<evidence type="ECO:0000256" key="2">
    <source>
        <dbReference type="SAM" id="Phobius"/>
    </source>
</evidence>
<dbReference type="PATRIC" id="fig|568816.4.peg.960"/>
<dbReference type="HOGENOM" id="CLU_007383_4_0_9"/>
<dbReference type="InterPro" id="IPR001509">
    <property type="entry name" value="Epimerase_deHydtase"/>
</dbReference>
<dbReference type="AlphaFoldDB" id="G4Q6S7"/>
<proteinExistence type="inferred from homology"/>
<dbReference type="Proteomes" id="UP000007093">
    <property type="component" value="Chromosome"/>
</dbReference>
<dbReference type="GeneID" id="92878761"/>
<sequence>MWLENKIFHEDLEYITNQEFIQWRRLQNKTVFITGGTGLIGFYVINSLLFYNRLYHANIRVVALVRNYAKARDQFKSQLNENPDMLTFVEGAIEDIPAVGMEINYILHAASPTDSSYFLEKPVETIQTTLCGMWNVLELARKNPIEGMVYLSSMEVYGPNRDEEPVSESHASCLDTMSARSSYPESKRMCENLCASYYKEYQVPVSCIRLTQTFGPGIRYDDQRIFAMLLRCAMEEKDIELLTEGKTKRSYLYLADAATAILTVLTSVNYGQVYNAANEETYCSIKEMADLVASQIAKSSIEVIVNTHSDTKTDKFLPELKMNLSVDWLKNLGWTPHFSLANAFERTMKSLTDNTGGNL</sequence>
<protein>
    <recommendedName>
        <fullName evidence="3">NAD-dependent epimerase/dehydratase domain-containing protein</fullName>
    </recommendedName>
</protein>
<dbReference type="EMBL" id="CP003058">
    <property type="protein sequence ID" value="AEQ22226.1"/>
    <property type="molecule type" value="Genomic_DNA"/>
</dbReference>
<dbReference type="RefSeq" id="WP_009015902.1">
    <property type="nucleotide sequence ID" value="NC_016077.1"/>
</dbReference>
<dbReference type="STRING" id="568816.Acin_0998"/>
<dbReference type="Gene3D" id="3.40.50.720">
    <property type="entry name" value="NAD(P)-binding Rossmann-like Domain"/>
    <property type="match status" value="1"/>
</dbReference>
<dbReference type="SUPFAM" id="SSF51735">
    <property type="entry name" value="NAD(P)-binding Rossmann-fold domains"/>
    <property type="match status" value="1"/>
</dbReference>
<comment type="similarity">
    <text evidence="1">Belongs to the NAD(P)-dependent epimerase/dehydratase family.</text>
</comment>
<reference evidence="4 5" key="1">
    <citation type="journal article" date="2011" name="J. Bacteriol.">
        <title>Complete genome sequence of Acidaminococcus intestini RYC-MR95, a Gram-negative bacterium from the phylum Firmicutes.</title>
        <authorList>
            <person name="D'Auria G."/>
            <person name="Galan J.C."/>
            <person name="Rodriguez-Alcayna M."/>
            <person name="Moya A."/>
            <person name="Baquero F."/>
            <person name="Latorre A."/>
        </authorList>
    </citation>
    <scope>NUCLEOTIDE SEQUENCE [LARGE SCALE GENOMIC DNA]</scope>
    <source>
        <strain evidence="4 5">RyC-MR95</strain>
    </source>
</reference>
<feature type="domain" description="NAD-dependent epimerase/dehydratase" evidence="3">
    <location>
        <begin position="31"/>
        <end position="276"/>
    </location>
</feature>
<keyword evidence="5" id="KW-1185">Reference proteome</keyword>
<evidence type="ECO:0000313" key="5">
    <source>
        <dbReference type="Proteomes" id="UP000007093"/>
    </source>
</evidence>
<keyword evidence="2" id="KW-1133">Transmembrane helix</keyword>
<keyword evidence="2" id="KW-0472">Membrane</keyword>
<keyword evidence="2" id="KW-0812">Transmembrane</keyword>
<dbReference type="PANTHER" id="PTHR43000">
    <property type="entry name" value="DTDP-D-GLUCOSE 4,6-DEHYDRATASE-RELATED"/>
    <property type="match status" value="1"/>
</dbReference>
<dbReference type="KEGG" id="ain:Acin_0998"/>
<gene>
    <name evidence="4" type="ordered locus">Acin_0998</name>
</gene>
<dbReference type="InParanoid" id="G4Q6S7"/>